<dbReference type="NCBIfam" id="TIGR00013">
    <property type="entry name" value="taut"/>
    <property type="match status" value="1"/>
</dbReference>
<organism evidence="5 6">
    <name type="scientific">Dyella koreensis</name>
    <dbReference type="NCBI Taxonomy" id="311235"/>
    <lineage>
        <taxon>Bacteria</taxon>
        <taxon>Pseudomonadati</taxon>
        <taxon>Pseudomonadota</taxon>
        <taxon>Gammaproteobacteria</taxon>
        <taxon>Lysobacterales</taxon>
        <taxon>Rhodanobacteraceae</taxon>
        <taxon>Dyella</taxon>
    </lineage>
</organism>
<protein>
    <recommendedName>
        <fullName evidence="3">Tautomerase</fullName>
        <ecNumber evidence="3">5.3.2.-</ecNumber>
    </recommendedName>
</protein>
<comment type="caution">
    <text evidence="5">The sequence shown here is derived from an EMBL/GenBank/DDBJ whole genome shotgun (WGS) entry which is preliminary data.</text>
</comment>
<evidence type="ECO:0000256" key="3">
    <source>
        <dbReference type="RuleBase" id="RU362032"/>
    </source>
</evidence>
<dbReference type="InterPro" id="IPR004370">
    <property type="entry name" value="4-OT-like_dom"/>
</dbReference>
<evidence type="ECO:0000313" key="5">
    <source>
        <dbReference type="EMBL" id="MFK2918933.1"/>
    </source>
</evidence>
<keyword evidence="6" id="KW-1185">Reference proteome</keyword>
<dbReference type="EMBL" id="JADIKD010000012">
    <property type="protein sequence ID" value="MFK2918933.1"/>
    <property type="molecule type" value="Genomic_DNA"/>
</dbReference>
<dbReference type="PANTHER" id="PTHR35530">
    <property type="entry name" value="TAUTOMERASE-RELATED"/>
    <property type="match status" value="1"/>
</dbReference>
<dbReference type="Proteomes" id="UP001620408">
    <property type="component" value="Unassembled WGS sequence"/>
</dbReference>
<proteinExistence type="inferred from homology"/>
<dbReference type="Gene3D" id="3.30.429.10">
    <property type="entry name" value="Macrophage Migration Inhibitory Factor"/>
    <property type="match status" value="1"/>
</dbReference>
<name>A0ABW8KB50_9GAMM</name>
<evidence type="ECO:0000256" key="2">
    <source>
        <dbReference type="ARBA" id="ARBA00023235"/>
    </source>
</evidence>
<dbReference type="SUPFAM" id="SSF55331">
    <property type="entry name" value="Tautomerase/MIF"/>
    <property type="match status" value="1"/>
</dbReference>
<comment type="similarity">
    <text evidence="1 3">Belongs to the 4-oxalocrotonate tautomerase family.</text>
</comment>
<dbReference type="EC" id="5.3.2.-" evidence="3"/>
<dbReference type="RefSeq" id="WP_379983445.1">
    <property type="nucleotide sequence ID" value="NZ_JADIKD010000012.1"/>
</dbReference>
<keyword evidence="2 3" id="KW-0413">Isomerase</keyword>
<evidence type="ECO:0000256" key="1">
    <source>
        <dbReference type="ARBA" id="ARBA00006723"/>
    </source>
</evidence>
<evidence type="ECO:0000313" key="6">
    <source>
        <dbReference type="Proteomes" id="UP001620408"/>
    </source>
</evidence>
<dbReference type="InterPro" id="IPR018191">
    <property type="entry name" value="4-OT"/>
</dbReference>
<feature type="domain" description="4-oxalocrotonate tautomerase-like" evidence="4">
    <location>
        <begin position="2"/>
        <end position="56"/>
    </location>
</feature>
<reference evidence="5 6" key="1">
    <citation type="submission" date="2020-10" db="EMBL/GenBank/DDBJ databases">
        <title>Phylogeny of dyella-like bacteria.</title>
        <authorList>
            <person name="Fu J."/>
        </authorList>
    </citation>
    <scope>NUCLEOTIDE SEQUENCE [LARGE SCALE GENOMIC DNA]</scope>
    <source>
        <strain evidence="5 6">BB4</strain>
    </source>
</reference>
<sequence length="65" mass="7408">MPMIQVHMLKGRSTMQKRQFVKELAELTVRALQVPEHAVLILLDEVDPEHWGIGSRTKADIDQAT</sequence>
<dbReference type="PANTHER" id="PTHR35530:SF1">
    <property type="entry name" value="2-HYDROXYMUCONATE TAUTOMERASE"/>
    <property type="match status" value="1"/>
</dbReference>
<gene>
    <name evidence="5" type="ORF">ISS97_16800</name>
</gene>
<dbReference type="InterPro" id="IPR014347">
    <property type="entry name" value="Tautomerase/MIF_sf"/>
</dbReference>
<evidence type="ECO:0000259" key="4">
    <source>
        <dbReference type="Pfam" id="PF01361"/>
    </source>
</evidence>
<accession>A0ABW8KB50</accession>
<dbReference type="Pfam" id="PF01361">
    <property type="entry name" value="Tautomerase"/>
    <property type="match status" value="1"/>
</dbReference>